<name>A0A9X4ALQ3_9BACI</name>
<reference evidence="2" key="1">
    <citation type="submission" date="2022-06" db="EMBL/GenBank/DDBJ databases">
        <title>Aquibacillus sp. a new bacterium isolated from soil saline samples.</title>
        <authorList>
            <person name="Galisteo C."/>
            <person name="De La Haba R."/>
            <person name="Sanchez-Porro C."/>
            <person name="Ventosa A."/>
        </authorList>
    </citation>
    <scope>NUCLEOTIDE SEQUENCE</scope>
    <source>
        <strain evidence="2">JCM 12387</strain>
    </source>
</reference>
<gene>
    <name evidence="2" type="ORF">NC661_20210</name>
</gene>
<evidence type="ECO:0000256" key="1">
    <source>
        <dbReference type="SAM" id="Phobius"/>
    </source>
</evidence>
<comment type="caution">
    <text evidence="2">The sequence shown here is derived from an EMBL/GenBank/DDBJ whole genome shotgun (WGS) entry which is preliminary data.</text>
</comment>
<proteinExistence type="predicted"/>
<evidence type="ECO:0000313" key="2">
    <source>
        <dbReference type="EMBL" id="MDC3422680.1"/>
    </source>
</evidence>
<dbReference type="Pfam" id="PF17370">
    <property type="entry name" value="DUF5392"/>
    <property type="match status" value="1"/>
</dbReference>
<keyword evidence="1" id="KW-1133">Transmembrane helix</keyword>
<protein>
    <submittedName>
        <fullName evidence="2">YwnF family protein</fullName>
    </submittedName>
</protein>
<organism evidence="2 3">
    <name type="scientific">Aquibacillus koreensis</name>
    <dbReference type="NCBI Taxonomy" id="279446"/>
    <lineage>
        <taxon>Bacteria</taxon>
        <taxon>Bacillati</taxon>
        <taxon>Bacillota</taxon>
        <taxon>Bacilli</taxon>
        <taxon>Bacillales</taxon>
        <taxon>Bacillaceae</taxon>
        <taxon>Aquibacillus</taxon>
    </lineage>
</organism>
<sequence>MLVSTTDEPHFIKRELEKLEEVIKPMTKKVSKYSFWAMPLIVISFFHLFILLFVMPKVQIIEALFYALLGAVGWAFHKEAKYQQNVLWQQSSAFIIERIKNSNVASHTLKKKYTTLLQDHPTQSVMYFIEFLKEEHNQRLSHF</sequence>
<accession>A0A9X4ALQ3</accession>
<dbReference type="AlphaFoldDB" id="A0A9X4ALQ3"/>
<evidence type="ECO:0000313" key="3">
    <source>
        <dbReference type="Proteomes" id="UP001145072"/>
    </source>
</evidence>
<keyword evidence="3" id="KW-1185">Reference proteome</keyword>
<keyword evidence="1" id="KW-0472">Membrane</keyword>
<feature type="transmembrane region" description="Helical" evidence="1">
    <location>
        <begin position="60"/>
        <end position="77"/>
    </location>
</feature>
<dbReference type="EMBL" id="JAMQJZ010000026">
    <property type="protein sequence ID" value="MDC3422680.1"/>
    <property type="molecule type" value="Genomic_DNA"/>
</dbReference>
<dbReference type="InterPro" id="IPR020205">
    <property type="entry name" value="Uncharacterised_YwnF_TM"/>
</dbReference>
<dbReference type="Proteomes" id="UP001145072">
    <property type="component" value="Unassembled WGS sequence"/>
</dbReference>
<keyword evidence="1" id="KW-0812">Transmembrane</keyword>
<dbReference type="RefSeq" id="WP_259868253.1">
    <property type="nucleotide sequence ID" value="NZ_JAMQJZ010000026.1"/>
</dbReference>
<feature type="transmembrane region" description="Helical" evidence="1">
    <location>
        <begin position="33"/>
        <end position="54"/>
    </location>
</feature>